<comment type="caution">
    <text evidence="1">The sequence shown here is derived from an EMBL/GenBank/DDBJ whole genome shotgun (WGS) entry which is preliminary data.</text>
</comment>
<dbReference type="Proteomes" id="UP001186974">
    <property type="component" value="Unassembled WGS sequence"/>
</dbReference>
<sequence>MPDGTAMSSFVNHYEALGLPANAESPAIEQACKTYMEVQEPQHNTFDLRRLFDADSGLLSLALARQHLPDPPKDSHSGFATSDETPEQTQHLSSQKKACTILLSRWAKSRYDRVNKSDLDAYTAKLTLSRTVAAQKAARAKLFDEATARLNKEIEDKLAAVKQTVEHFQFVFPPGSDKRKEANIWRVGLVPRAEITTFELQQKQVAEVGVLIKLERAWMSLVNGEREGYVVEDVVKKWDEFVRVRGKREEAMKRAVEGRSVSLMEKRVRDQSAKGVAEASEAAVGDRDGRVWLGGWNGVSVGLVNVVVITWLIVCLRIWWRTWRDGLRREMRDGH</sequence>
<protein>
    <submittedName>
        <fullName evidence="1">Uncharacterized protein</fullName>
    </submittedName>
</protein>
<accession>A0ACC3D8Y1</accession>
<evidence type="ECO:0000313" key="1">
    <source>
        <dbReference type="EMBL" id="KAK3063747.1"/>
    </source>
</evidence>
<reference evidence="1" key="1">
    <citation type="submission" date="2024-09" db="EMBL/GenBank/DDBJ databases">
        <title>Black Yeasts Isolated from many extreme environments.</title>
        <authorList>
            <person name="Coleine C."/>
            <person name="Stajich J.E."/>
            <person name="Selbmann L."/>
        </authorList>
    </citation>
    <scope>NUCLEOTIDE SEQUENCE</scope>
    <source>
        <strain evidence="1">CCFEE 5737</strain>
    </source>
</reference>
<evidence type="ECO:0000313" key="2">
    <source>
        <dbReference type="Proteomes" id="UP001186974"/>
    </source>
</evidence>
<proteinExistence type="predicted"/>
<name>A0ACC3D8Y1_9PEZI</name>
<keyword evidence="2" id="KW-1185">Reference proteome</keyword>
<dbReference type="EMBL" id="JAWDJW010006733">
    <property type="protein sequence ID" value="KAK3063747.1"/>
    <property type="molecule type" value="Genomic_DNA"/>
</dbReference>
<gene>
    <name evidence="1" type="ORF">LTS18_013057</name>
</gene>
<organism evidence="1 2">
    <name type="scientific">Coniosporium uncinatum</name>
    <dbReference type="NCBI Taxonomy" id="93489"/>
    <lineage>
        <taxon>Eukaryota</taxon>
        <taxon>Fungi</taxon>
        <taxon>Dikarya</taxon>
        <taxon>Ascomycota</taxon>
        <taxon>Pezizomycotina</taxon>
        <taxon>Dothideomycetes</taxon>
        <taxon>Dothideomycetes incertae sedis</taxon>
        <taxon>Coniosporium</taxon>
    </lineage>
</organism>